<keyword evidence="1" id="KW-0732">Signal</keyword>
<organism evidence="2 3">
    <name type="scientific">Candidatus Thermochlorobacter aerophilus</name>
    <dbReference type="NCBI Taxonomy" id="1868324"/>
    <lineage>
        <taxon>Bacteria</taxon>
        <taxon>Pseudomonadati</taxon>
        <taxon>Chlorobiota</taxon>
        <taxon>Chlorobiia</taxon>
        <taxon>Chlorobiales</taxon>
        <taxon>Candidatus Thermochlorobacteriaceae</taxon>
        <taxon>Candidatus Thermochlorobacter</taxon>
    </lineage>
</organism>
<comment type="caution">
    <text evidence="2">The sequence shown here is derived from an EMBL/GenBank/DDBJ whole genome shotgun (WGS) entry which is preliminary data.</text>
</comment>
<dbReference type="Gene3D" id="3.40.630.10">
    <property type="entry name" value="Zn peptidases"/>
    <property type="match status" value="1"/>
</dbReference>
<dbReference type="SUPFAM" id="SSF53187">
    <property type="entry name" value="Zn-dependent exopeptidases"/>
    <property type="match status" value="1"/>
</dbReference>
<reference evidence="2 3" key="1">
    <citation type="journal article" date="2011" name="ISME J.">
        <title>Community ecology of hot spring cyanobacterial mats: predominant populations and their functional potential.</title>
        <authorList>
            <person name="Klatt C.G."/>
            <person name="Wood J.M."/>
            <person name="Rusch D.B."/>
            <person name="Bateson M.M."/>
            <person name="Hamamura N."/>
            <person name="Heidelberg J.F."/>
            <person name="Grossman A.R."/>
            <person name="Bhaya D."/>
            <person name="Cohan F.M."/>
            <person name="Kuhl M."/>
            <person name="Bryant D.A."/>
            <person name="Ward D.M."/>
        </authorList>
    </citation>
    <scope>NUCLEOTIDE SEQUENCE [LARGE SCALE GENOMIC DNA]</scope>
    <source>
        <strain evidence="2">OS</strain>
    </source>
</reference>
<dbReference type="InterPro" id="IPR046450">
    <property type="entry name" value="PA_dom_sf"/>
</dbReference>
<dbReference type="SUPFAM" id="SSF52025">
    <property type="entry name" value="PA domain"/>
    <property type="match status" value="1"/>
</dbReference>
<dbReference type="AlphaFoldDB" id="A0A395M303"/>
<accession>A0A395M303</accession>
<evidence type="ECO:0000313" key="3">
    <source>
        <dbReference type="Proteomes" id="UP000266389"/>
    </source>
</evidence>
<dbReference type="Gene3D" id="3.50.30.30">
    <property type="match status" value="1"/>
</dbReference>
<proteinExistence type="predicted"/>
<feature type="non-terminal residue" evidence="2">
    <location>
        <position position="229"/>
    </location>
</feature>
<protein>
    <submittedName>
        <fullName evidence="2">Uncharacterized protein</fullName>
    </submittedName>
</protein>
<feature type="signal peptide" evidence="1">
    <location>
        <begin position="1"/>
        <end position="19"/>
    </location>
</feature>
<gene>
    <name evidence="2" type="ORF">D0433_01800</name>
</gene>
<sequence length="229" mass="25546">MLKFVITALFLVQSALVYAQAYTASEEGHNFQSKISPDTLIKHIRILASDDFEGREAGTKGGELAASYIQNYFKYLGLNAFNETYRQEFWVPKALRLGKDNSLTFQTAKRQKVVAKLEKDFIPLGYSSSGRVRAKEVVFVGYGLATEKYDDYRECDVKGKVVVMMRQTPDGNNPHSEFYEGASLYRKLVLAREKGAVAALIFSGAVDFEDDALIELTRDRLAADAGILG</sequence>
<evidence type="ECO:0000256" key="1">
    <source>
        <dbReference type="SAM" id="SignalP"/>
    </source>
</evidence>
<name>A0A395M303_9BACT</name>
<dbReference type="EMBL" id="PHFL01000008">
    <property type="protein sequence ID" value="RFM25147.1"/>
    <property type="molecule type" value="Genomic_DNA"/>
</dbReference>
<dbReference type="Proteomes" id="UP000266389">
    <property type="component" value="Unassembled WGS sequence"/>
</dbReference>
<feature type="chain" id="PRO_5017310064" evidence="1">
    <location>
        <begin position="20"/>
        <end position="229"/>
    </location>
</feature>
<evidence type="ECO:0000313" key="2">
    <source>
        <dbReference type="EMBL" id="RFM25147.1"/>
    </source>
</evidence>